<gene>
    <name evidence="2" type="ORF">QJS10_CPB04g00455</name>
</gene>
<reference evidence="2" key="1">
    <citation type="journal article" date="2023" name="Nat. Commun.">
        <title>Diploid and tetraploid genomes of Acorus and the evolution of monocots.</title>
        <authorList>
            <person name="Ma L."/>
            <person name="Liu K.W."/>
            <person name="Li Z."/>
            <person name="Hsiao Y.Y."/>
            <person name="Qi Y."/>
            <person name="Fu T."/>
            <person name="Tang G.D."/>
            <person name="Zhang D."/>
            <person name="Sun W.H."/>
            <person name="Liu D.K."/>
            <person name="Li Y."/>
            <person name="Chen G.Z."/>
            <person name="Liu X.D."/>
            <person name="Liao X.Y."/>
            <person name="Jiang Y.T."/>
            <person name="Yu X."/>
            <person name="Hao Y."/>
            <person name="Huang J."/>
            <person name="Zhao X.W."/>
            <person name="Ke S."/>
            <person name="Chen Y.Y."/>
            <person name="Wu W.L."/>
            <person name="Hsu J.L."/>
            <person name="Lin Y.F."/>
            <person name="Huang M.D."/>
            <person name="Li C.Y."/>
            <person name="Huang L."/>
            <person name="Wang Z.W."/>
            <person name="Zhao X."/>
            <person name="Zhong W.Y."/>
            <person name="Peng D.H."/>
            <person name="Ahmad S."/>
            <person name="Lan S."/>
            <person name="Zhang J.S."/>
            <person name="Tsai W.C."/>
            <person name="Van de Peer Y."/>
            <person name="Liu Z.J."/>
        </authorList>
    </citation>
    <scope>NUCLEOTIDE SEQUENCE</scope>
    <source>
        <strain evidence="2">CP</strain>
    </source>
</reference>
<evidence type="ECO:0000313" key="2">
    <source>
        <dbReference type="EMBL" id="KAK1318386.1"/>
    </source>
</evidence>
<protein>
    <submittedName>
        <fullName evidence="2">Uncharacterized protein</fullName>
    </submittedName>
</protein>
<reference evidence="2" key="2">
    <citation type="submission" date="2023-06" db="EMBL/GenBank/DDBJ databases">
        <authorList>
            <person name="Ma L."/>
            <person name="Liu K.-W."/>
            <person name="Li Z."/>
            <person name="Hsiao Y.-Y."/>
            <person name="Qi Y."/>
            <person name="Fu T."/>
            <person name="Tang G."/>
            <person name="Zhang D."/>
            <person name="Sun W.-H."/>
            <person name="Liu D.-K."/>
            <person name="Li Y."/>
            <person name="Chen G.-Z."/>
            <person name="Liu X.-D."/>
            <person name="Liao X.-Y."/>
            <person name="Jiang Y.-T."/>
            <person name="Yu X."/>
            <person name="Hao Y."/>
            <person name="Huang J."/>
            <person name="Zhao X.-W."/>
            <person name="Ke S."/>
            <person name="Chen Y.-Y."/>
            <person name="Wu W.-L."/>
            <person name="Hsu J.-L."/>
            <person name="Lin Y.-F."/>
            <person name="Huang M.-D."/>
            <person name="Li C.-Y."/>
            <person name="Huang L."/>
            <person name="Wang Z.-W."/>
            <person name="Zhao X."/>
            <person name="Zhong W.-Y."/>
            <person name="Peng D.-H."/>
            <person name="Ahmad S."/>
            <person name="Lan S."/>
            <person name="Zhang J.-S."/>
            <person name="Tsai W.-C."/>
            <person name="Van De Peer Y."/>
            <person name="Liu Z.-J."/>
        </authorList>
    </citation>
    <scope>NUCLEOTIDE SEQUENCE</scope>
    <source>
        <strain evidence="2">CP</strain>
        <tissue evidence="2">Leaves</tissue>
    </source>
</reference>
<dbReference type="EMBL" id="JAUJYO010000004">
    <property type="protein sequence ID" value="KAK1318386.1"/>
    <property type="molecule type" value="Genomic_DNA"/>
</dbReference>
<sequence>MRSTNFSRESSKCTQSLTEQVHQQLAEYMDLSVELLRKRTSKDATNGSSDRRCFDVKPIFR</sequence>
<name>A0AAV9EXW1_ACOCL</name>
<organism evidence="2 3">
    <name type="scientific">Acorus calamus</name>
    <name type="common">Sweet flag</name>
    <dbReference type="NCBI Taxonomy" id="4465"/>
    <lineage>
        <taxon>Eukaryota</taxon>
        <taxon>Viridiplantae</taxon>
        <taxon>Streptophyta</taxon>
        <taxon>Embryophyta</taxon>
        <taxon>Tracheophyta</taxon>
        <taxon>Spermatophyta</taxon>
        <taxon>Magnoliopsida</taxon>
        <taxon>Liliopsida</taxon>
        <taxon>Acoraceae</taxon>
        <taxon>Acorus</taxon>
    </lineage>
</organism>
<dbReference type="AlphaFoldDB" id="A0AAV9EXW1"/>
<feature type="region of interest" description="Disordered" evidence="1">
    <location>
        <begin position="39"/>
        <end position="61"/>
    </location>
</feature>
<accession>A0AAV9EXW1</accession>
<evidence type="ECO:0000313" key="3">
    <source>
        <dbReference type="Proteomes" id="UP001180020"/>
    </source>
</evidence>
<proteinExistence type="predicted"/>
<dbReference type="Proteomes" id="UP001180020">
    <property type="component" value="Unassembled WGS sequence"/>
</dbReference>
<keyword evidence="3" id="KW-1185">Reference proteome</keyword>
<comment type="caution">
    <text evidence="2">The sequence shown here is derived from an EMBL/GenBank/DDBJ whole genome shotgun (WGS) entry which is preliminary data.</text>
</comment>
<evidence type="ECO:0000256" key="1">
    <source>
        <dbReference type="SAM" id="MobiDB-lite"/>
    </source>
</evidence>